<dbReference type="AlphaFoldDB" id="Q23RV8"/>
<dbReference type="GeneID" id="7846224"/>
<dbReference type="RefSeq" id="XP_001019526.4">
    <property type="nucleotide sequence ID" value="XM_001019526.4"/>
</dbReference>
<dbReference type="InterPro" id="IPR013087">
    <property type="entry name" value="Znf_C2H2_type"/>
</dbReference>
<proteinExistence type="predicted"/>
<name>Q23RV8_TETTS</name>
<organism evidence="2 3">
    <name type="scientific">Tetrahymena thermophila (strain SB210)</name>
    <dbReference type="NCBI Taxonomy" id="312017"/>
    <lineage>
        <taxon>Eukaryota</taxon>
        <taxon>Sar</taxon>
        <taxon>Alveolata</taxon>
        <taxon>Ciliophora</taxon>
        <taxon>Intramacronucleata</taxon>
        <taxon>Oligohymenophorea</taxon>
        <taxon>Hymenostomatida</taxon>
        <taxon>Tetrahymenina</taxon>
        <taxon>Tetrahymenidae</taxon>
        <taxon>Tetrahymena</taxon>
    </lineage>
</organism>
<dbReference type="HOGENOM" id="CLU_1130992_0_0_1"/>
<evidence type="ECO:0000313" key="2">
    <source>
        <dbReference type="EMBL" id="EAR99281.4"/>
    </source>
</evidence>
<evidence type="ECO:0000313" key="3">
    <source>
        <dbReference type="Proteomes" id="UP000009168"/>
    </source>
</evidence>
<accession>Q23RV8</accession>
<protein>
    <recommendedName>
        <fullName evidence="1">C2H2-type domain-containing protein</fullName>
    </recommendedName>
</protein>
<gene>
    <name evidence="2" type="ORF">TTHERM_00628400</name>
</gene>
<keyword evidence="3" id="KW-1185">Reference proteome</keyword>
<feature type="domain" description="C2H2-type" evidence="1">
    <location>
        <begin position="23"/>
        <end position="47"/>
    </location>
</feature>
<dbReference type="EMBL" id="GG662641">
    <property type="protein sequence ID" value="EAR99281.4"/>
    <property type="molecule type" value="Genomic_DNA"/>
</dbReference>
<dbReference type="KEGG" id="tet:TTHERM_00628400"/>
<dbReference type="InParanoid" id="Q23RV8"/>
<dbReference type="PROSITE" id="PS51257">
    <property type="entry name" value="PROKAR_LIPOPROTEIN"/>
    <property type="match status" value="1"/>
</dbReference>
<evidence type="ECO:0000259" key="1">
    <source>
        <dbReference type="PROSITE" id="PS00028"/>
    </source>
</evidence>
<sequence length="247" mass="28512">MGDRDFRKQCLQCKRMIPQLHVCISQSCEEKFMTLICEQCHKDIHDHQKIHEKKDNVKQISLDEFLLQIEGMIDRQNQIEKEGKSEDILNLVSQINDSVNTIDDIVSRLQGVKSNLLTIKEQVSNPSAQAKTIHQNLQIQSSSSYQQIIQNLQQLKGFAQFEDNTLVLKDLKQTNIVHEVAQTQTRVNNILQILQQSSQQTQQQQQLTKDALKSQAIEKVNQHIKQLNLNISFNSFVSFLEISHLIN</sequence>
<dbReference type="PROSITE" id="PS00028">
    <property type="entry name" value="ZINC_FINGER_C2H2_1"/>
    <property type="match status" value="1"/>
</dbReference>
<reference evidence="3" key="1">
    <citation type="journal article" date="2006" name="PLoS Biol.">
        <title>Macronuclear genome sequence of the ciliate Tetrahymena thermophila, a model eukaryote.</title>
        <authorList>
            <person name="Eisen J.A."/>
            <person name="Coyne R.S."/>
            <person name="Wu M."/>
            <person name="Wu D."/>
            <person name="Thiagarajan M."/>
            <person name="Wortman J.R."/>
            <person name="Badger J.H."/>
            <person name="Ren Q."/>
            <person name="Amedeo P."/>
            <person name="Jones K.M."/>
            <person name="Tallon L.J."/>
            <person name="Delcher A.L."/>
            <person name="Salzberg S.L."/>
            <person name="Silva J.C."/>
            <person name="Haas B.J."/>
            <person name="Majoros W.H."/>
            <person name="Farzad M."/>
            <person name="Carlton J.M."/>
            <person name="Smith R.K. Jr."/>
            <person name="Garg J."/>
            <person name="Pearlman R.E."/>
            <person name="Karrer K.M."/>
            <person name="Sun L."/>
            <person name="Manning G."/>
            <person name="Elde N.C."/>
            <person name="Turkewitz A.P."/>
            <person name="Asai D.J."/>
            <person name="Wilkes D.E."/>
            <person name="Wang Y."/>
            <person name="Cai H."/>
            <person name="Collins K."/>
            <person name="Stewart B.A."/>
            <person name="Lee S.R."/>
            <person name="Wilamowska K."/>
            <person name="Weinberg Z."/>
            <person name="Ruzzo W.L."/>
            <person name="Wloga D."/>
            <person name="Gaertig J."/>
            <person name="Frankel J."/>
            <person name="Tsao C.-C."/>
            <person name="Gorovsky M.A."/>
            <person name="Keeling P.J."/>
            <person name="Waller R.F."/>
            <person name="Patron N.J."/>
            <person name="Cherry J.M."/>
            <person name="Stover N.A."/>
            <person name="Krieger C.J."/>
            <person name="del Toro C."/>
            <person name="Ryder H.F."/>
            <person name="Williamson S.C."/>
            <person name="Barbeau R.A."/>
            <person name="Hamilton E.P."/>
            <person name="Orias E."/>
        </authorList>
    </citation>
    <scope>NUCLEOTIDE SEQUENCE [LARGE SCALE GENOMIC DNA]</scope>
    <source>
        <strain evidence="3">SB210</strain>
    </source>
</reference>
<dbReference type="Proteomes" id="UP000009168">
    <property type="component" value="Unassembled WGS sequence"/>
</dbReference>